<dbReference type="InParanoid" id="A0A1X7TV34"/>
<protein>
    <submittedName>
        <fullName evidence="1">Uncharacterized protein</fullName>
    </submittedName>
</protein>
<dbReference type="EnsemblMetazoa" id="Aqu2.1.18904_001">
    <property type="protein sequence ID" value="Aqu2.1.18904_001"/>
    <property type="gene ID" value="Aqu2.1.18904"/>
</dbReference>
<organism evidence="1">
    <name type="scientific">Amphimedon queenslandica</name>
    <name type="common">Sponge</name>
    <dbReference type="NCBI Taxonomy" id="400682"/>
    <lineage>
        <taxon>Eukaryota</taxon>
        <taxon>Metazoa</taxon>
        <taxon>Porifera</taxon>
        <taxon>Demospongiae</taxon>
        <taxon>Heteroscleromorpha</taxon>
        <taxon>Haplosclerida</taxon>
        <taxon>Niphatidae</taxon>
        <taxon>Amphimedon</taxon>
    </lineage>
</organism>
<dbReference type="AlphaFoldDB" id="A0A1X7TV34"/>
<reference evidence="1" key="1">
    <citation type="submission" date="2017-05" db="UniProtKB">
        <authorList>
            <consortium name="EnsemblMetazoa"/>
        </authorList>
    </citation>
    <scope>IDENTIFICATION</scope>
</reference>
<sequence>MSGSRSIFVRSTSVLHPNELLKKLVTDKVKTAPALLNVDEISTNIIEGKLVSLNYI</sequence>
<evidence type="ECO:0000313" key="1">
    <source>
        <dbReference type="EnsemblMetazoa" id="Aqu2.1.18904_001"/>
    </source>
</evidence>
<name>A0A1X7TV34_AMPQE</name>
<proteinExistence type="predicted"/>
<accession>A0A1X7TV34</accession>